<proteinExistence type="predicted"/>
<evidence type="ECO:0000256" key="1">
    <source>
        <dbReference type="SAM" id="Phobius"/>
    </source>
</evidence>
<dbReference type="AlphaFoldDB" id="A0A0G1DKA1"/>
<name>A0A0G1DKA1_9BACT</name>
<comment type="caution">
    <text evidence="3">The sequence shown here is derived from an EMBL/GenBank/DDBJ whole genome shotgun (WGS) entry which is preliminary data.</text>
</comment>
<gene>
    <name evidence="3" type="ORF">UV73_C0004G0149</name>
</gene>
<keyword evidence="1" id="KW-0812">Transmembrane</keyword>
<dbReference type="STRING" id="1618443.UV73_C0004G0149"/>
<sequence>MEWTHTTSPSDVIKGNMTLLIFQLTMFLLITDGLYAFLNFSLLRIYFLKLTLPFNIHHFVVLLLAFIHVFKSVIQIFFIISTILHWRGKSFFLTEKHLVKHQGIFSIQEKVYDLNNIRSVTIKQSFLGKIFHFGDVIIETSASGGYKDKILVAGIADPENFEAKLRHCF</sequence>
<keyword evidence="1" id="KW-1133">Transmembrane helix</keyword>
<dbReference type="PANTHER" id="PTHR37938:SF1">
    <property type="entry name" value="BLL0215 PROTEIN"/>
    <property type="match status" value="1"/>
</dbReference>
<keyword evidence="1" id="KW-0472">Membrane</keyword>
<organism evidence="3 4">
    <name type="scientific">Candidatus Gottesmanbacteria bacterium GW2011_GWA2_43_14</name>
    <dbReference type="NCBI Taxonomy" id="1618443"/>
    <lineage>
        <taxon>Bacteria</taxon>
        <taxon>Candidatus Gottesmaniibacteriota</taxon>
    </lineage>
</organism>
<feature type="transmembrane region" description="Helical" evidence="1">
    <location>
        <begin position="20"/>
        <end position="47"/>
    </location>
</feature>
<dbReference type="PANTHER" id="PTHR37938">
    <property type="entry name" value="BLL0215 PROTEIN"/>
    <property type="match status" value="1"/>
</dbReference>
<dbReference type="EMBL" id="LCFP01000004">
    <property type="protein sequence ID" value="KKS98007.1"/>
    <property type="molecule type" value="Genomic_DNA"/>
</dbReference>
<dbReference type="InterPro" id="IPR005182">
    <property type="entry name" value="YdbS-like_PH"/>
</dbReference>
<dbReference type="Pfam" id="PF03703">
    <property type="entry name" value="bPH_2"/>
    <property type="match status" value="1"/>
</dbReference>
<dbReference type="Proteomes" id="UP000034894">
    <property type="component" value="Unassembled WGS sequence"/>
</dbReference>
<evidence type="ECO:0000313" key="4">
    <source>
        <dbReference type="Proteomes" id="UP000034894"/>
    </source>
</evidence>
<reference evidence="3 4" key="1">
    <citation type="journal article" date="2015" name="Nature">
        <title>rRNA introns, odd ribosomes, and small enigmatic genomes across a large radiation of phyla.</title>
        <authorList>
            <person name="Brown C.T."/>
            <person name="Hug L.A."/>
            <person name="Thomas B.C."/>
            <person name="Sharon I."/>
            <person name="Castelle C.J."/>
            <person name="Singh A."/>
            <person name="Wilkins M.J."/>
            <person name="Williams K.H."/>
            <person name="Banfield J.F."/>
        </authorList>
    </citation>
    <scope>NUCLEOTIDE SEQUENCE [LARGE SCALE GENOMIC DNA]</scope>
</reference>
<feature type="domain" description="YdbS-like PH" evidence="2">
    <location>
        <begin position="86"/>
        <end position="150"/>
    </location>
</feature>
<evidence type="ECO:0000259" key="2">
    <source>
        <dbReference type="Pfam" id="PF03703"/>
    </source>
</evidence>
<feature type="transmembrane region" description="Helical" evidence="1">
    <location>
        <begin position="59"/>
        <end position="86"/>
    </location>
</feature>
<evidence type="ECO:0000313" key="3">
    <source>
        <dbReference type="EMBL" id="KKS98007.1"/>
    </source>
</evidence>
<protein>
    <recommendedName>
        <fullName evidence="2">YdbS-like PH domain-containing protein</fullName>
    </recommendedName>
</protein>
<accession>A0A0G1DKA1</accession>